<dbReference type="AlphaFoldDB" id="A0ABD7U242"/>
<dbReference type="GO" id="GO:0004519">
    <property type="term" value="F:endonuclease activity"/>
    <property type="evidence" value="ECO:0007669"/>
    <property type="project" value="UniProtKB-KW"/>
</dbReference>
<dbReference type="InterPro" id="IPR046914">
    <property type="entry name" value="ABC-3C_CTD6"/>
</dbReference>
<name>A0ABD7U242_BACT4</name>
<keyword evidence="2" id="KW-0378">Hydrolase</keyword>
<dbReference type="Pfam" id="PF20282">
    <property type="entry name" value="CTD6"/>
    <property type="match status" value="1"/>
</dbReference>
<sequence>MISKSQIQKEIVVEPERFHMLSNEERLRYDITPKERLALMDEDTYEELVAIWAFACLKPKYKDVYRIGGAGDKGRDVCAYIDLSEDKYDLYQCKHYKNALTYSDINIEFGKLIYYSFSKAISVPLKYYLVAPLGVSPSLLDLIKDKGKLLKAKLKNDWATKIHNRIIEKKSIPLIGDLLEYFDNFDFGIVDCISPDYFIDDLRKEGHYYFFYFGGGINSLPSYNVLMPNDVAINEVAYIKHLLDAYTEDSSTNITVDNITDSVYNRHFSRSRESFYKAESVAMISKEISPATDDEFEKLKDDVLNHVGDTYEEDYNSGYERVKAVTKEASHFQVKQNLLAPKIGSNELRGVCFQLSNEDKLIWKIKQ</sequence>
<gene>
    <name evidence="2" type="ORF">KQP68_22525</name>
</gene>
<reference evidence="2 3" key="1">
    <citation type="submission" date="2021-06" db="EMBL/GenBank/DDBJ databases">
        <title>Interrogation of the integrated mobile genetic elements in gut-associated Bacteroides with a consensus prediction approach.</title>
        <authorList>
            <person name="Campbell D.E."/>
            <person name="Leigh J.R."/>
            <person name="Kim T."/>
            <person name="England W."/>
            <person name="Whitaker R.J."/>
            <person name="Degnan P.H."/>
        </authorList>
    </citation>
    <scope>NUCLEOTIDE SEQUENCE [LARGE SCALE GENOMIC DNA]</scope>
    <source>
        <strain evidence="2 3">WAL8669</strain>
    </source>
</reference>
<keyword evidence="2" id="KW-0540">Nuclease</keyword>
<evidence type="ECO:0000259" key="1">
    <source>
        <dbReference type="Pfam" id="PF20282"/>
    </source>
</evidence>
<accession>A0ABD7U242</accession>
<proteinExistence type="predicted"/>
<keyword evidence="2" id="KW-0255">Endonuclease</keyword>
<dbReference type="Proteomes" id="UP001156218">
    <property type="component" value="Chromosome"/>
</dbReference>
<evidence type="ECO:0000313" key="2">
    <source>
        <dbReference type="EMBL" id="UYU66297.1"/>
    </source>
</evidence>
<organism evidence="2 3">
    <name type="scientific">Bacteroides thetaiotaomicron</name>
    <dbReference type="NCBI Taxonomy" id="818"/>
    <lineage>
        <taxon>Bacteria</taxon>
        <taxon>Pseudomonadati</taxon>
        <taxon>Bacteroidota</taxon>
        <taxon>Bacteroidia</taxon>
        <taxon>Bacteroidales</taxon>
        <taxon>Bacteroidaceae</taxon>
        <taxon>Bacteroides</taxon>
    </lineage>
</organism>
<protein>
    <submittedName>
        <fullName evidence="2">Restriction endonuclease</fullName>
    </submittedName>
</protein>
<dbReference type="EMBL" id="CP083680">
    <property type="protein sequence ID" value="UYU66297.1"/>
    <property type="molecule type" value="Genomic_DNA"/>
</dbReference>
<evidence type="ECO:0000313" key="3">
    <source>
        <dbReference type="Proteomes" id="UP001156218"/>
    </source>
</evidence>
<feature type="domain" description="ABC-three component systems C-terminal" evidence="1">
    <location>
        <begin position="235"/>
        <end position="363"/>
    </location>
</feature>
<dbReference type="RefSeq" id="WP_250803434.1">
    <property type="nucleotide sequence ID" value="NZ_CP083680.1"/>
</dbReference>